<evidence type="ECO:0000313" key="5">
    <source>
        <dbReference type="RefSeq" id="XP_013407002.1"/>
    </source>
</evidence>
<keyword evidence="1" id="KW-0677">Repeat</keyword>
<dbReference type="RefSeq" id="XP_013407002.1">
    <property type="nucleotide sequence ID" value="XM_013551548.2"/>
</dbReference>
<dbReference type="Gene3D" id="2.20.100.10">
    <property type="entry name" value="Thrombospondin type-1 (TSP1) repeat"/>
    <property type="match status" value="5"/>
</dbReference>
<dbReference type="GeneID" id="106171269"/>
<keyword evidence="5" id="KW-0378">Hydrolase</keyword>
<dbReference type="PANTHER" id="PTHR22906:SF21">
    <property type="entry name" value="SEMA DOMAIN-CONTAINING PROTEIN"/>
    <property type="match status" value="1"/>
</dbReference>
<reference evidence="5" key="1">
    <citation type="submission" date="2025-08" db="UniProtKB">
        <authorList>
            <consortium name="RefSeq"/>
        </authorList>
    </citation>
    <scope>IDENTIFICATION</scope>
    <source>
        <tissue evidence="5">Gonads</tissue>
    </source>
</reference>
<dbReference type="AlphaFoldDB" id="A0A1S3J9C3"/>
<feature type="signal peptide" evidence="3">
    <location>
        <begin position="1"/>
        <end position="19"/>
    </location>
</feature>
<keyword evidence="5" id="KW-0482">Metalloprotease</keyword>
<dbReference type="SMART" id="SM00209">
    <property type="entry name" value="TSP1"/>
    <property type="match status" value="6"/>
</dbReference>
<dbReference type="InterPro" id="IPR052065">
    <property type="entry name" value="Compl_asym_regulator"/>
</dbReference>
<evidence type="ECO:0000256" key="1">
    <source>
        <dbReference type="ARBA" id="ARBA00022737"/>
    </source>
</evidence>
<proteinExistence type="predicted"/>
<keyword evidence="5" id="KW-0645">Protease</keyword>
<dbReference type="InterPro" id="IPR036383">
    <property type="entry name" value="TSP1_rpt_sf"/>
</dbReference>
<dbReference type="Pfam" id="PF00090">
    <property type="entry name" value="TSP_1"/>
    <property type="match status" value="6"/>
</dbReference>
<dbReference type="PROSITE" id="PS50092">
    <property type="entry name" value="TSP1"/>
    <property type="match status" value="6"/>
</dbReference>
<dbReference type="PANTHER" id="PTHR22906">
    <property type="entry name" value="PROPERDIN"/>
    <property type="match status" value="1"/>
</dbReference>
<dbReference type="Proteomes" id="UP000085678">
    <property type="component" value="Unplaced"/>
</dbReference>
<dbReference type="InterPro" id="IPR000884">
    <property type="entry name" value="TSP1_rpt"/>
</dbReference>
<protein>
    <submittedName>
        <fullName evidence="5">A disintegrin and metalloproteinase with thrombospondin motifs adt-2 isoform X2</fullName>
    </submittedName>
</protein>
<dbReference type="SUPFAM" id="SSF82895">
    <property type="entry name" value="TSP-1 type 1 repeat"/>
    <property type="match status" value="5"/>
</dbReference>
<evidence type="ECO:0000313" key="4">
    <source>
        <dbReference type="Proteomes" id="UP000085678"/>
    </source>
</evidence>
<sequence>MGLKGTLAFLLVIVSTTLAIQERPCEKYGEYIRDVTNRCFYYRCMSDLSSVRRPCAPGTTVPDDYIGDYESNPQDANPCHGPNLPCGGTWTPWSEWGECSVTCGGGVQYRTRSCPAGGCTGPSEMSRACNTDPCTTIGPWSDWSACSTTCGTGTQTRTRTCSGDCADVVTEETRDCTENIFCVDPWSDWSECSVSCGVGGTRTRTRTCVGNCEGVSVTETEDCNADPPYCVSDWSEYGDCSVTCGIGGTKIRTRVCTGICDNVATQESESCAADPPYCVGPWSDWGDCSITCGVGGTQTRSRTCDGDCDGVSTVESRSCDADPPFCLGPWSTDVETPCSVTCGNGTKTHTRICIGNCDNVVTEEVRPCVTGVPCFLWTDWLNKDTPDTIDGGDPGGDGDYEIDLNDPCGKGNFAAMKAECRTVGTHIPHYEMYVGVDPTPLVVPCLKIPMGLVCANNNVPNGTCADFEVRFLCPNNEAFHARSRAFATVIEGGPP</sequence>
<evidence type="ECO:0000256" key="3">
    <source>
        <dbReference type="SAM" id="SignalP"/>
    </source>
</evidence>
<keyword evidence="3" id="KW-0732">Signal</keyword>
<gene>
    <name evidence="5" type="primary">LOC106171269</name>
</gene>
<organism evidence="4 5">
    <name type="scientific">Lingula anatina</name>
    <name type="common">Brachiopod</name>
    <name type="synonym">Lingula unguis</name>
    <dbReference type="NCBI Taxonomy" id="7574"/>
    <lineage>
        <taxon>Eukaryota</taxon>
        <taxon>Metazoa</taxon>
        <taxon>Spiralia</taxon>
        <taxon>Lophotrochozoa</taxon>
        <taxon>Brachiopoda</taxon>
        <taxon>Linguliformea</taxon>
        <taxon>Lingulata</taxon>
        <taxon>Lingulida</taxon>
        <taxon>Linguloidea</taxon>
        <taxon>Lingulidae</taxon>
        <taxon>Lingula</taxon>
    </lineage>
</organism>
<dbReference type="OrthoDB" id="6273859at2759"/>
<evidence type="ECO:0000256" key="2">
    <source>
        <dbReference type="ARBA" id="ARBA00023157"/>
    </source>
</evidence>
<dbReference type="GO" id="GO:0008237">
    <property type="term" value="F:metallopeptidase activity"/>
    <property type="evidence" value="ECO:0007669"/>
    <property type="project" value="UniProtKB-KW"/>
</dbReference>
<keyword evidence="4" id="KW-1185">Reference proteome</keyword>
<name>A0A1S3J9C3_LINAN</name>
<accession>A0A1S3J9C3</accession>
<feature type="chain" id="PRO_5010353389" evidence="3">
    <location>
        <begin position="20"/>
        <end position="495"/>
    </location>
</feature>
<keyword evidence="2" id="KW-1015">Disulfide bond</keyword>